<name>A0AAE3P4U1_9BACT</name>
<feature type="repeat" description="TPR" evidence="1">
    <location>
        <begin position="414"/>
        <end position="447"/>
    </location>
</feature>
<dbReference type="SMART" id="SM00028">
    <property type="entry name" value="TPR"/>
    <property type="match status" value="9"/>
</dbReference>
<dbReference type="Pfam" id="PF13432">
    <property type="entry name" value="TPR_16"/>
    <property type="match status" value="1"/>
</dbReference>
<feature type="repeat" description="TPR" evidence="1">
    <location>
        <begin position="237"/>
        <end position="270"/>
    </location>
</feature>
<proteinExistence type="predicted"/>
<organism evidence="3 4">
    <name type="scientific">Stygiobacter electus</name>
    <dbReference type="NCBI Taxonomy" id="3032292"/>
    <lineage>
        <taxon>Bacteria</taxon>
        <taxon>Pseudomonadati</taxon>
        <taxon>Ignavibacteriota</taxon>
        <taxon>Ignavibacteria</taxon>
        <taxon>Ignavibacteriales</taxon>
        <taxon>Melioribacteraceae</taxon>
        <taxon>Stygiobacter</taxon>
    </lineage>
</organism>
<dbReference type="PROSITE" id="PS50005">
    <property type="entry name" value="TPR"/>
    <property type="match status" value="5"/>
</dbReference>
<feature type="repeat" description="TPR" evidence="1">
    <location>
        <begin position="305"/>
        <end position="338"/>
    </location>
</feature>
<accession>A0AAE3P4U1</accession>
<keyword evidence="1" id="KW-0802">TPR repeat</keyword>
<feature type="chain" id="PRO_5041994583" evidence="2">
    <location>
        <begin position="20"/>
        <end position="460"/>
    </location>
</feature>
<feature type="repeat" description="TPR" evidence="1">
    <location>
        <begin position="271"/>
        <end position="304"/>
    </location>
</feature>
<dbReference type="PANTHER" id="PTHR12558">
    <property type="entry name" value="CELL DIVISION CYCLE 16,23,27"/>
    <property type="match status" value="1"/>
</dbReference>
<dbReference type="Proteomes" id="UP001221302">
    <property type="component" value="Unassembled WGS sequence"/>
</dbReference>
<gene>
    <name evidence="3" type="ORF">P0M35_12695</name>
</gene>
<dbReference type="AlphaFoldDB" id="A0AAE3P4U1"/>
<keyword evidence="4" id="KW-1185">Reference proteome</keyword>
<dbReference type="EMBL" id="JARGDL010000024">
    <property type="protein sequence ID" value="MDF1613015.1"/>
    <property type="molecule type" value="Genomic_DNA"/>
</dbReference>
<dbReference type="PANTHER" id="PTHR12558:SF13">
    <property type="entry name" value="CELL DIVISION CYCLE PROTEIN 27 HOMOLOG"/>
    <property type="match status" value="1"/>
</dbReference>
<dbReference type="InterPro" id="IPR019734">
    <property type="entry name" value="TPR_rpt"/>
</dbReference>
<feature type="signal peptide" evidence="2">
    <location>
        <begin position="1"/>
        <end position="19"/>
    </location>
</feature>
<keyword evidence="2" id="KW-0732">Signal</keyword>
<evidence type="ECO:0000313" key="4">
    <source>
        <dbReference type="Proteomes" id="UP001221302"/>
    </source>
</evidence>
<dbReference type="Pfam" id="PF13181">
    <property type="entry name" value="TPR_8"/>
    <property type="match status" value="2"/>
</dbReference>
<evidence type="ECO:0000256" key="1">
    <source>
        <dbReference type="PROSITE-ProRule" id="PRU00339"/>
    </source>
</evidence>
<evidence type="ECO:0000256" key="2">
    <source>
        <dbReference type="SAM" id="SignalP"/>
    </source>
</evidence>
<dbReference type="RefSeq" id="WP_321536786.1">
    <property type="nucleotide sequence ID" value="NZ_JARGDL010000024.1"/>
</dbReference>
<sequence length="460" mass="52632">MKKLALIIFLSAFAITNIAQDKLAVAQKAIDKKDYKTAFNIAKELLDAGDANNASRFLIQLRALNYPDTKLYEYLGDAYAKMGVNELAVSNYEEAEKYDSLNVELKFKTAGILEKQKRYTDAVNKYLKIQSIDPKNAKAYLEASDILFRAKLYADAAKMYEKYLEVDKSKEAYYNITKAFYEARNWDKTYEYGTKALELYGEEPTISKYVATAALQLKKYEEAAKFYAQVPDSLLSVNELEIVGRAFQAINDNNTAMKYFEKVIKLDSTRSSIYFDLGNNFFREKKFEDAVKYYSAKAKADSTFEPAYRFMGFAYYQMGKNEDARINLLKSIQMNPKELMTNYFLAQVYKGLDSLDRAADVYKDIIDIIGNDESENKDKLLEANAFLASRAMQKKNYAGAIQYLNKVEKYKPSLDVYRMLASCYLSVGNNDAAINYAKRVLKINPKDADMKKILRVLSAD</sequence>
<dbReference type="InterPro" id="IPR011990">
    <property type="entry name" value="TPR-like_helical_dom_sf"/>
</dbReference>
<dbReference type="Pfam" id="PF14559">
    <property type="entry name" value="TPR_19"/>
    <property type="match status" value="1"/>
</dbReference>
<feature type="repeat" description="TPR" evidence="1">
    <location>
        <begin position="69"/>
        <end position="102"/>
    </location>
</feature>
<dbReference type="SUPFAM" id="SSF48452">
    <property type="entry name" value="TPR-like"/>
    <property type="match status" value="2"/>
</dbReference>
<protein>
    <submittedName>
        <fullName evidence="3">Tetratricopeptide repeat protein</fullName>
    </submittedName>
</protein>
<dbReference type="Gene3D" id="1.25.40.10">
    <property type="entry name" value="Tetratricopeptide repeat domain"/>
    <property type="match status" value="3"/>
</dbReference>
<comment type="caution">
    <text evidence="3">The sequence shown here is derived from an EMBL/GenBank/DDBJ whole genome shotgun (WGS) entry which is preliminary data.</text>
</comment>
<evidence type="ECO:0000313" key="3">
    <source>
        <dbReference type="EMBL" id="MDF1613015.1"/>
    </source>
</evidence>
<reference evidence="3" key="1">
    <citation type="submission" date="2023-03" db="EMBL/GenBank/DDBJ databases">
        <title>Stygiobacter electus gen. nov., sp. nov., facultatively anaerobic thermotolerant bacterium of the class Ignavibacteria from a well of Yessentuki mineral water deposit.</title>
        <authorList>
            <person name="Podosokorskaya O.A."/>
            <person name="Elcheninov A.G."/>
            <person name="Petrova N.F."/>
            <person name="Zavarzina D.G."/>
            <person name="Kublanov I.V."/>
            <person name="Merkel A.Y."/>
        </authorList>
    </citation>
    <scope>NUCLEOTIDE SEQUENCE</scope>
    <source>
        <strain evidence="3">09-Me</strain>
    </source>
</reference>